<dbReference type="SUPFAM" id="SSF101546">
    <property type="entry name" value="ASF1-like"/>
    <property type="match status" value="1"/>
</dbReference>
<keyword evidence="9" id="KW-0249">Electron transport</keyword>
<proteinExistence type="inferred from homology"/>
<evidence type="ECO:0000256" key="2">
    <source>
        <dbReference type="ARBA" id="ARBA00004123"/>
    </source>
</evidence>
<dbReference type="FunFam" id="2.60.40.1490:FF:000001">
    <property type="entry name" value="Histone chaperone ASF1"/>
    <property type="match status" value="1"/>
</dbReference>
<keyword evidence="16" id="KW-0539">Nucleus</keyword>
<evidence type="ECO:0000256" key="3">
    <source>
        <dbReference type="ARBA" id="ARBA00004141"/>
    </source>
</evidence>
<dbReference type="InterPro" id="IPR006593">
    <property type="entry name" value="Cyt_b561/ferric_Rdtase_TM"/>
</dbReference>
<comment type="caution">
    <text evidence="20">The sequence shown here is derived from an EMBL/GenBank/DDBJ whole genome shotgun (WGS) entry which is preliminary data.</text>
</comment>
<evidence type="ECO:0000256" key="4">
    <source>
        <dbReference type="ARBA" id="ARBA00006051"/>
    </source>
</evidence>
<keyword evidence="7 18" id="KW-0812">Transmembrane</keyword>
<evidence type="ECO:0000256" key="17">
    <source>
        <dbReference type="SAM" id="MobiDB-lite"/>
    </source>
</evidence>
<feature type="transmembrane region" description="Helical" evidence="18">
    <location>
        <begin position="16"/>
        <end position="37"/>
    </location>
</feature>
<evidence type="ECO:0000256" key="13">
    <source>
        <dbReference type="ARBA" id="ARBA00023136"/>
    </source>
</evidence>
<dbReference type="FunFam" id="1.20.120.1770:FF:000001">
    <property type="entry name" value="Cytochrome b reductase 1"/>
    <property type="match status" value="1"/>
</dbReference>
<evidence type="ECO:0000256" key="11">
    <source>
        <dbReference type="ARBA" id="ARBA00023004"/>
    </source>
</evidence>
<organism evidence="20 21">
    <name type="scientific">Culex pipiens pipiens</name>
    <name type="common">Northern house mosquito</name>
    <dbReference type="NCBI Taxonomy" id="38569"/>
    <lineage>
        <taxon>Eukaryota</taxon>
        <taxon>Metazoa</taxon>
        <taxon>Ecdysozoa</taxon>
        <taxon>Arthropoda</taxon>
        <taxon>Hexapoda</taxon>
        <taxon>Insecta</taxon>
        <taxon>Pterygota</taxon>
        <taxon>Neoptera</taxon>
        <taxon>Endopterygota</taxon>
        <taxon>Diptera</taxon>
        <taxon>Nematocera</taxon>
        <taxon>Culicoidea</taxon>
        <taxon>Culicidae</taxon>
        <taxon>Culicinae</taxon>
        <taxon>Culicini</taxon>
        <taxon>Culex</taxon>
        <taxon>Culex</taxon>
    </lineage>
</organism>
<dbReference type="Gene3D" id="2.60.40.1490">
    <property type="entry name" value="Histone chaperone ASF1-like"/>
    <property type="match status" value="1"/>
</dbReference>
<dbReference type="GO" id="GO:0005634">
    <property type="term" value="C:nucleus"/>
    <property type="evidence" value="ECO:0007669"/>
    <property type="project" value="UniProtKB-SubCell"/>
</dbReference>
<evidence type="ECO:0000256" key="8">
    <source>
        <dbReference type="ARBA" id="ARBA00022723"/>
    </source>
</evidence>
<comment type="similarity">
    <text evidence="4">Belongs to the ASF1 family.</text>
</comment>
<dbReference type="InterPro" id="IPR036747">
    <property type="entry name" value="ASF1-like_sf"/>
</dbReference>
<keyword evidence="15" id="KW-0143">Chaperone</keyword>
<feature type="transmembrane region" description="Helical" evidence="18">
    <location>
        <begin position="161"/>
        <end position="181"/>
    </location>
</feature>
<dbReference type="SMART" id="SM00665">
    <property type="entry name" value="B561"/>
    <property type="match status" value="1"/>
</dbReference>
<feature type="transmembrane region" description="Helical" evidence="18">
    <location>
        <begin position="89"/>
        <end position="108"/>
    </location>
</feature>
<dbReference type="EMBL" id="JBEHCU010007546">
    <property type="protein sequence ID" value="KAL1394579.1"/>
    <property type="molecule type" value="Genomic_DNA"/>
</dbReference>
<evidence type="ECO:0000259" key="19">
    <source>
        <dbReference type="PROSITE" id="PS50939"/>
    </source>
</evidence>
<protein>
    <recommendedName>
        <fullName evidence="19">Cytochrome b561 domain-containing protein</fullName>
    </recommendedName>
</protein>
<feature type="compositionally biased region" description="Polar residues" evidence="17">
    <location>
        <begin position="468"/>
        <end position="477"/>
    </location>
</feature>
<evidence type="ECO:0000256" key="16">
    <source>
        <dbReference type="ARBA" id="ARBA00023242"/>
    </source>
</evidence>
<dbReference type="Pfam" id="PF03188">
    <property type="entry name" value="Cytochrom_B561"/>
    <property type="match status" value="1"/>
</dbReference>
<evidence type="ECO:0000256" key="5">
    <source>
        <dbReference type="ARBA" id="ARBA00022448"/>
    </source>
</evidence>
<evidence type="ECO:0000256" key="10">
    <source>
        <dbReference type="ARBA" id="ARBA00022989"/>
    </source>
</evidence>
<dbReference type="PANTHER" id="PTHR12040:SF0">
    <property type="entry name" value="HISTONE CHAPERONE ASF1"/>
    <property type="match status" value="1"/>
</dbReference>
<evidence type="ECO:0000313" key="21">
    <source>
        <dbReference type="Proteomes" id="UP001562425"/>
    </source>
</evidence>
<keyword evidence="11" id="KW-0408">Iron</keyword>
<comment type="cofactor">
    <cofactor evidence="1">
        <name>heme b</name>
        <dbReference type="ChEBI" id="CHEBI:60344"/>
    </cofactor>
</comment>
<evidence type="ECO:0000256" key="12">
    <source>
        <dbReference type="ARBA" id="ARBA00023015"/>
    </source>
</evidence>
<evidence type="ECO:0000256" key="6">
    <source>
        <dbReference type="ARBA" id="ARBA00022617"/>
    </source>
</evidence>
<keyword evidence="6" id="KW-0349">Heme</keyword>
<evidence type="ECO:0000256" key="18">
    <source>
        <dbReference type="SAM" id="Phobius"/>
    </source>
</evidence>
<dbReference type="Gene3D" id="1.20.120.1770">
    <property type="match status" value="1"/>
</dbReference>
<dbReference type="InterPro" id="IPR006818">
    <property type="entry name" value="ASF1-like"/>
</dbReference>
<keyword evidence="21" id="KW-1185">Reference proteome</keyword>
<dbReference type="Proteomes" id="UP001562425">
    <property type="component" value="Unassembled WGS sequence"/>
</dbReference>
<feature type="compositionally biased region" description="Low complexity" evidence="17">
    <location>
        <begin position="405"/>
        <end position="416"/>
    </location>
</feature>
<dbReference type="CDD" id="cd08764">
    <property type="entry name" value="Cyt_b561_CG1275_like"/>
    <property type="match status" value="1"/>
</dbReference>
<evidence type="ECO:0000256" key="14">
    <source>
        <dbReference type="ARBA" id="ARBA00023163"/>
    </source>
</evidence>
<dbReference type="Pfam" id="PF04729">
    <property type="entry name" value="ASF1_hist_chap"/>
    <property type="match status" value="1"/>
</dbReference>
<evidence type="ECO:0000256" key="9">
    <source>
        <dbReference type="ARBA" id="ARBA00022982"/>
    </source>
</evidence>
<feature type="region of interest" description="Disordered" evidence="17">
    <location>
        <begin position="402"/>
        <end position="477"/>
    </location>
</feature>
<keyword evidence="8" id="KW-0479">Metal-binding</keyword>
<keyword evidence="13 18" id="KW-0472">Membrane</keyword>
<accession>A0ABD1D540</accession>
<evidence type="ECO:0000256" key="7">
    <source>
        <dbReference type="ARBA" id="ARBA00022692"/>
    </source>
</evidence>
<sequence>MDNNGASVGSYSNFRILYLITQMVGVTIVVLVSSWIGVHLGGLGWSKPSIQFNWHPLLMSLGMIFLYGNSILVYRGFRYARKKPLKITHATIHGLAFLFTVVALIAVFDSHNLAKPPIPNMYSLHSWVGMAAVVLFSLQYVFGFVSYLFPGVREPLRATYMPVHVFFGLLGFVLAIAASLLGLSEKAFFSIPNLSNLPAPAVLVNMIGMLLLVYGGLVVFLVTEVGYKRKPLPEDFVLWRSRNLHTEMAKVHITNVVVLDNPSSFLNPFQFELTFECIEELKEDLEWKMIYVGSAESEDFDQVLDTIYVGPVPEGRHIFVFQADPPNVARIPEQDAVGVTVVLLTCSYRGQEFVRVGYFINNEYSDQELRENPPAKPLFHQMTRNILASKPRVTRFKINWDDTPANGAANGTSGTGLEEDNGMMDDGALDAQMNPATSSSAAGPSAGAGMMAQQDDSSSMALPREFNENSNSLAMEC</sequence>
<evidence type="ECO:0000256" key="15">
    <source>
        <dbReference type="ARBA" id="ARBA00023186"/>
    </source>
</evidence>
<keyword evidence="10 18" id="KW-1133">Transmembrane helix</keyword>
<dbReference type="GO" id="GO:0046872">
    <property type="term" value="F:metal ion binding"/>
    <property type="evidence" value="ECO:0007669"/>
    <property type="project" value="UniProtKB-KW"/>
</dbReference>
<dbReference type="PROSITE" id="PS50939">
    <property type="entry name" value="CYTOCHROME_B561"/>
    <property type="match status" value="1"/>
</dbReference>
<keyword evidence="5" id="KW-0813">Transport</keyword>
<keyword evidence="14" id="KW-0804">Transcription</keyword>
<name>A0ABD1D540_CULPP</name>
<reference evidence="20 21" key="1">
    <citation type="submission" date="2024-05" db="EMBL/GenBank/DDBJ databases">
        <title>Culex pipiens pipiens assembly and annotation.</title>
        <authorList>
            <person name="Alout H."/>
            <person name="Durand T."/>
        </authorList>
    </citation>
    <scope>NUCLEOTIDE SEQUENCE [LARGE SCALE GENOMIC DNA]</scope>
    <source>
        <strain evidence="20">HA-2024</strain>
        <tissue evidence="20">Whole body</tissue>
    </source>
</reference>
<feature type="transmembrane region" description="Helical" evidence="18">
    <location>
        <begin position="57"/>
        <end position="77"/>
    </location>
</feature>
<feature type="compositionally biased region" description="Low complexity" evidence="17">
    <location>
        <begin position="435"/>
        <end position="452"/>
    </location>
</feature>
<dbReference type="AlphaFoldDB" id="A0ABD1D540"/>
<feature type="transmembrane region" description="Helical" evidence="18">
    <location>
        <begin position="128"/>
        <end position="149"/>
    </location>
</feature>
<feature type="transmembrane region" description="Helical" evidence="18">
    <location>
        <begin position="201"/>
        <end position="222"/>
    </location>
</feature>
<dbReference type="GO" id="GO:0016020">
    <property type="term" value="C:membrane"/>
    <property type="evidence" value="ECO:0007669"/>
    <property type="project" value="UniProtKB-SubCell"/>
</dbReference>
<gene>
    <name evidence="20" type="ORF">pipiens_003022</name>
</gene>
<keyword evidence="12" id="KW-0805">Transcription regulation</keyword>
<evidence type="ECO:0000313" key="20">
    <source>
        <dbReference type="EMBL" id="KAL1394579.1"/>
    </source>
</evidence>
<feature type="domain" description="Cytochrome b561" evidence="19">
    <location>
        <begin position="20"/>
        <end position="223"/>
    </location>
</feature>
<dbReference type="PANTHER" id="PTHR12040">
    <property type="entry name" value="ANTI-SILENCING PROTEIN 1"/>
    <property type="match status" value="1"/>
</dbReference>
<comment type="subcellular location">
    <subcellularLocation>
        <location evidence="3">Membrane</location>
        <topology evidence="3">Multi-pass membrane protein</topology>
    </subcellularLocation>
    <subcellularLocation>
        <location evidence="2">Nucleus</location>
    </subcellularLocation>
</comment>
<evidence type="ECO:0000256" key="1">
    <source>
        <dbReference type="ARBA" id="ARBA00001970"/>
    </source>
</evidence>